<dbReference type="RefSeq" id="WP_248683397.1">
    <property type="nucleotide sequence ID" value="NZ_JALPRY010000014.1"/>
</dbReference>
<keyword evidence="3" id="KW-1185">Reference proteome</keyword>
<protein>
    <submittedName>
        <fullName evidence="2">DUF411 domain-containing protein</fullName>
    </submittedName>
</protein>
<evidence type="ECO:0000313" key="3">
    <source>
        <dbReference type="Proteomes" id="UP001202827"/>
    </source>
</evidence>
<keyword evidence="1" id="KW-0732">Signal</keyword>
<dbReference type="Proteomes" id="UP001202827">
    <property type="component" value="Unassembled WGS sequence"/>
</dbReference>
<organism evidence="2 3">
    <name type="scientific">Neorhizobium turbinariae</name>
    <dbReference type="NCBI Taxonomy" id="2937795"/>
    <lineage>
        <taxon>Bacteria</taxon>
        <taxon>Pseudomonadati</taxon>
        <taxon>Pseudomonadota</taxon>
        <taxon>Alphaproteobacteria</taxon>
        <taxon>Hyphomicrobiales</taxon>
        <taxon>Rhizobiaceae</taxon>
        <taxon>Rhizobium/Agrobacterium group</taxon>
        <taxon>Neorhizobium</taxon>
    </lineage>
</organism>
<evidence type="ECO:0000256" key="1">
    <source>
        <dbReference type="SAM" id="SignalP"/>
    </source>
</evidence>
<feature type="signal peptide" evidence="1">
    <location>
        <begin position="1"/>
        <end position="22"/>
    </location>
</feature>
<evidence type="ECO:0000313" key="2">
    <source>
        <dbReference type="EMBL" id="MCK8780815.1"/>
    </source>
</evidence>
<feature type="chain" id="PRO_5046153057" evidence="1">
    <location>
        <begin position="23"/>
        <end position="149"/>
    </location>
</feature>
<dbReference type="InterPro" id="IPR007332">
    <property type="entry name" value="DUF411"/>
</dbReference>
<sequence>MKRRQLICLAVAAAVLPAAASAQDAAMTVHKDPYCGCCGAWASAYRMAGYKVEARDEEDMDAFKARLKVPKEVHGCHTGVVDGYYLEGHVPLEAAEKLLRERPALAGLAVAGMPKGSLGMGTDPEASYDVMAVPRDGSTPYVYMAVRPS</sequence>
<accession>A0ABT0ISI4</accession>
<name>A0ABT0ISI4_9HYPH</name>
<reference evidence="2 3" key="1">
    <citation type="submission" date="2022-04" db="EMBL/GenBank/DDBJ databases">
        <title>Rhizobium coralii sp. nov., isolated from coral Turbinaria peltata.</title>
        <authorList>
            <person name="Sun H."/>
        </authorList>
    </citation>
    <scope>NUCLEOTIDE SEQUENCE [LARGE SCALE GENOMIC DNA]</scope>
    <source>
        <strain evidence="2 3">NTR19</strain>
    </source>
</reference>
<comment type="caution">
    <text evidence="2">The sequence shown here is derived from an EMBL/GenBank/DDBJ whole genome shotgun (WGS) entry which is preliminary data.</text>
</comment>
<gene>
    <name evidence="2" type="ORF">M0654_12550</name>
</gene>
<dbReference type="Pfam" id="PF04214">
    <property type="entry name" value="DUF411"/>
    <property type="match status" value="1"/>
</dbReference>
<dbReference type="EMBL" id="JALPRY010000014">
    <property type="protein sequence ID" value="MCK8780815.1"/>
    <property type="molecule type" value="Genomic_DNA"/>
</dbReference>
<proteinExistence type="predicted"/>